<dbReference type="Proteomes" id="UP001459277">
    <property type="component" value="Unassembled WGS sequence"/>
</dbReference>
<dbReference type="AlphaFoldDB" id="A0AAW2BNM4"/>
<sequence length="104" mass="12332">MRSTGWNGELKIEERSVNWNFHQSTMQVIGRSPKSVHLDMEDLDTHITGNTSLMFDQISRRPISMKIDYLPLIDEYFSILPMNMIVDDDMLYSYDNREMIFDHI</sequence>
<comment type="caution">
    <text evidence="1">The sequence shown here is derived from an EMBL/GenBank/DDBJ whole genome shotgun (WGS) entry which is preliminary data.</text>
</comment>
<proteinExistence type="predicted"/>
<accession>A0AAW2BNM4</accession>
<reference evidence="1 2" key="1">
    <citation type="submission" date="2024-01" db="EMBL/GenBank/DDBJ databases">
        <title>A telomere-to-telomere, gap-free genome of sweet tea (Lithocarpus litseifolius).</title>
        <authorList>
            <person name="Zhou J."/>
        </authorList>
    </citation>
    <scope>NUCLEOTIDE SEQUENCE [LARGE SCALE GENOMIC DNA]</scope>
    <source>
        <strain evidence="1">Zhou-2022a</strain>
        <tissue evidence="1">Leaf</tissue>
    </source>
</reference>
<keyword evidence="2" id="KW-1185">Reference proteome</keyword>
<dbReference type="EMBL" id="JAZDWU010000011">
    <property type="protein sequence ID" value="KAK9986419.1"/>
    <property type="molecule type" value="Genomic_DNA"/>
</dbReference>
<protein>
    <submittedName>
        <fullName evidence="1">Uncharacterized protein</fullName>
    </submittedName>
</protein>
<evidence type="ECO:0000313" key="2">
    <source>
        <dbReference type="Proteomes" id="UP001459277"/>
    </source>
</evidence>
<name>A0AAW2BNM4_9ROSI</name>
<evidence type="ECO:0000313" key="1">
    <source>
        <dbReference type="EMBL" id="KAK9986419.1"/>
    </source>
</evidence>
<gene>
    <name evidence="1" type="ORF">SO802_031370</name>
</gene>
<organism evidence="1 2">
    <name type="scientific">Lithocarpus litseifolius</name>
    <dbReference type="NCBI Taxonomy" id="425828"/>
    <lineage>
        <taxon>Eukaryota</taxon>
        <taxon>Viridiplantae</taxon>
        <taxon>Streptophyta</taxon>
        <taxon>Embryophyta</taxon>
        <taxon>Tracheophyta</taxon>
        <taxon>Spermatophyta</taxon>
        <taxon>Magnoliopsida</taxon>
        <taxon>eudicotyledons</taxon>
        <taxon>Gunneridae</taxon>
        <taxon>Pentapetalae</taxon>
        <taxon>rosids</taxon>
        <taxon>fabids</taxon>
        <taxon>Fagales</taxon>
        <taxon>Fagaceae</taxon>
        <taxon>Lithocarpus</taxon>
    </lineage>
</organism>